<proteinExistence type="predicted"/>
<keyword evidence="1" id="KW-1133">Transmembrane helix</keyword>
<feature type="transmembrane region" description="Helical" evidence="1">
    <location>
        <begin position="236"/>
        <end position="260"/>
    </location>
</feature>
<evidence type="ECO:0000259" key="2">
    <source>
        <dbReference type="Pfam" id="PF20153"/>
    </source>
</evidence>
<evidence type="ECO:0000313" key="4">
    <source>
        <dbReference type="Proteomes" id="UP001218218"/>
    </source>
</evidence>
<keyword evidence="1" id="KW-0812">Transmembrane</keyword>
<feature type="transmembrane region" description="Helical" evidence="1">
    <location>
        <begin position="143"/>
        <end position="167"/>
    </location>
</feature>
<name>A0AAD6ZFU8_9AGAR</name>
<dbReference type="Proteomes" id="UP001218218">
    <property type="component" value="Unassembled WGS sequence"/>
</dbReference>
<dbReference type="InterPro" id="IPR045338">
    <property type="entry name" value="DUF6535"/>
</dbReference>
<feature type="transmembrane region" description="Helical" evidence="1">
    <location>
        <begin position="210"/>
        <end position="230"/>
    </location>
</feature>
<feature type="domain" description="DUF6535" evidence="2">
    <location>
        <begin position="136"/>
        <end position="231"/>
    </location>
</feature>
<reference evidence="3" key="1">
    <citation type="submission" date="2023-03" db="EMBL/GenBank/DDBJ databases">
        <title>Massive genome expansion in bonnet fungi (Mycena s.s.) driven by repeated elements and novel gene families across ecological guilds.</title>
        <authorList>
            <consortium name="Lawrence Berkeley National Laboratory"/>
            <person name="Harder C.B."/>
            <person name="Miyauchi S."/>
            <person name="Viragh M."/>
            <person name="Kuo A."/>
            <person name="Thoen E."/>
            <person name="Andreopoulos B."/>
            <person name="Lu D."/>
            <person name="Skrede I."/>
            <person name="Drula E."/>
            <person name="Henrissat B."/>
            <person name="Morin E."/>
            <person name="Kohler A."/>
            <person name="Barry K."/>
            <person name="LaButti K."/>
            <person name="Morin E."/>
            <person name="Salamov A."/>
            <person name="Lipzen A."/>
            <person name="Mereny Z."/>
            <person name="Hegedus B."/>
            <person name="Baldrian P."/>
            <person name="Stursova M."/>
            <person name="Weitz H."/>
            <person name="Taylor A."/>
            <person name="Grigoriev I.V."/>
            <person name="Nagy L.G."/>
            <person name="Martin F."/>
            <person name="Kauserud H."/>
        </authorList>
    </citation>
    <scope>NUCLEOTIDE SEQUENCE</scope>
    <source>
        <strain evidence="3">CBHHK002</strain>
    </source>
</reference>
<protein>
    <recommendedName>
        <fullName evidence="2">DUF6535 domain-containing protein</fullName>
    </recommendedName>
</protein>
<comment type="caution">
    <text evidence="3">The sequence shown here is derived from an EMBL/GenBank/DDBJ whole genome shotgun (WGS) entry which is preliminary data.</text>
</comment>
<keyword evidence="1" id="KW-0472">Membrane</keyword>
<dbReference type="AlphaFoldDB" id="A0AAD6ZFU8"/>
<evidence type="ECO:0000313" key="3">
    <source>
        <dbReference type="EMBL" id="KAJ7321223.1"/>
    </source>
</evidence>
<gene>
    <name evidence="3" type="ORF">DFH08DRAFT_818593</name>
</gene>
<dbReference type="EMBL" id="JARIHO010000051">
    <property type="protein sequence ID" value="KAJ7321223.1"/>
    <property type="molecule type" value="Genomic_DNA"/>
</dbReference>
<keyword evidence="4" id="KW-1185">Reference proteome</keyword>
<evidence type="ECO:0000256" key="1">
    <source>
        <dbReference type="SAM" id="Phobius"/>
    </source>
</evidence>
<accession>A0AAD6ZFU8</accession>
<sequence>MSAQELHANAELISDNERCEMFLRPSTQLIRFRLVATLQAGFQGLMRKQEEQMNSQQEHAEKYGIPAIEALKTQVPPTPDKKTAFWTSYMKLADEYDKDIREKYDTELDTALIFAGLFSAVSSAFIIQIQPQLIPTSGEPQRIIVVVQSLLYISLFTTLLAALLAVLGKQWIKLYGAAGSRGTLNERGLERQQKLDGLHLWKFDAVLQTFPLLLQLSLFLFTTALSVYLWTVNRTIAIIVQALTSLGFVAYILLLVSAILSPVSPFQTPVAHLLRPLVSQLFRLTPHIAKVLKFLNKCWTSWSSSLKSGAILPCLAPHVLTPSSAESSPPDPHRHLDVSPPSPEIPVVLWVFEISTDPQLIAVAAEIAVDLQWPLDLNLTAPMTRLASSFNACFDQRVWPPRIHDGMTPRAVSYGRAYCLLRHIARASPNSPPIPDVCPCAANQIRQTDNDDPVQFSHLHNVLGMIEEDLVLDWEDPLTTRLALHTSSWDNQYWEVGISQGPLEHFLDQCMGDTGRMTNIDRSIFPNYLFRLNCFLVPPMPQMIGQVDKRDFEPLLLENLFQALQAAPLEDGVVARIVNTTAQLVNNLPERNIINNFATLEVIRFCENFHRLGGSVDALVSAATLVNIVDLESFVRYWQAGYTTNTVQDVDWIYVAMAHVQRIWEERMADAQYLNQWDANTTLAVGSLLQLLARSTAPSSPPLLAFNLILQALSSTGDISSTAFLILSRAQTWFLDANLKPCMLKSDVWAHLGRVSLQFLPRINLTDHYLQIGENVADSAEWKLSMRQELATWIEAYSTGDEWSRNHHLTAKFSSVIRKIWLPQFDKVSDEDEESWVLALSALSNVWRELLFTAEPHWQGFVQLARCTITTSLQTRYVWGRSIASATRTTFSSPLGTALTQAAANARWALSGSVENPLPFYPLVETRSHEETQTVGRVADFLEALGQKIATEVEPKSGQVLLGGSLKKYTDWTELRKYFMAELDGLERVAVK</sequence>
<dbReference type="Pfam" id="PF20153">
    <property type="entry name" value="DUF6535"/>
    <property type="match status" value="1"/>
</dbReference>
<organism evidence="3 4">
    <name type="scientific">Mycena albidolilacea</name>
    <dbReference type="NCBI Taxonomy" id="1033008"/>
    <lineage>
        <taxon>Eukaryota</taxon>
        <taxon>Fungi</taxon>
        <taxon>Dikarya</taxon>
        <taxon>Basidiomycota</taxon>
        <taxon>Agaricomycotina</taxon>
        <taxon>Agaricomycetes</taxon>
        <taxon>Agaricomycetidae</taxon>
        <taxon>Agaricales</taxon>
        <taxon>Marasmiineae</taxon>
        <taxon>Mycenaceae</taxon>
        <taxon>Mycena</taxon>
    </lineage>
</organism>